<dbReference type="Proteomes" id="UP000003157">
    <property type="component" value="Unassembled WGS sequence"/>
</dbReference>
<name>E7GFN2_9FIRM</name>
<protein>
    <submittedName>
        <fullName evidence="2">Uncharacterized protein</fullName>
    </submittedName>
</protein>
<dbReference type="GeneID" id="78229642"/>
<evidence type="ECO:0000256" key="1">
    <source>
        <dbReference type="SAM" id="SignalP"/>
    </source>
</evidence>
<gene>
    <name evidence="2" type="ORF">HMPREF9488_03575</name>
</gene>
<organism evidence="2 3">
    <name type="scientific">Coprobacillus cateniformis</name>
    <dbReference type="NCBI Taxonomy" id="100884"/>
    <lineage>
        <taxon>Bacteria</taxon>
        <taxon>Bacillati</taxon>
        <taxon>Bacillota</taxon>
        <taxon>Erysipelotrichia</taxon>
        <taxon>Erysipelotrichales</taxon>
        <taxon>Coprobacillaceae</taxon>
        <taxon>Coprobacillus</taxon>
    </lineage>
</organism>
<dbReference type="RefSeq" id="WP_008790657.1">
    <property type="nucleotide sequence ID" value="NZ_AKCB01000001.1"/>
</dbReference>
<evidence type="ECO:0000313" key="3">
    <source>
        <dbReference type="Proteomes" id="UP000003157"/>
    </source>
</evidence>
<sequence>MKKLGKYLSIVCTICLMISPISSVNAKTNEELLEYEISELEYFKELKSQTNEELISKGMTPDQIKYIKNFDLISELQERAKLSNEQLKDMGYSDNDIKQLRVSLSKKNINEDEIIKEIRGATLNLVLGSAIASKSKYTFNYSFRWSSCPIFIQDDLLAATWSATGSNGSPVNVAINKSSSFLTVKYKSTGGAPNMKDTTYKWNPIHEYRAAKIQFDMGYNMGSGMSYWTYYGSGKLVLDAVVSNTIYEVYLKFGYGHSVVTGTPSVSFSGSGPSIGMSFGWTTQNEETYSVRYRYDGHKVS</sequence>
<dbReference type="eggNOG" id="ENOG5032WVV">
    <property type="taxonomic scope" value="Bacteria"/>
</dbReference>
<dbReference type="AlphaFoldDB" id="E7GFN2"/>
<feature type="chain" id="PRO_5003220789" evidence="1">
    <location>
        <begin position="27"/>
        <end position="301"/>
    </location>
</feature>
<keyword evidence="1" id="KW-0732">Signal</keyword>
<dbReference type="OrthoDB" id="2084789at2"/>
<feature type="signal peptide" evidence="1">
    <location>
        <begin position="1"/>
        <end position="26"/>
    </location>
</feature>
<proteinExistence type="predicted"/>
<dbReference type="HOGENOM" id="CLU_923509_0_0_9"/>
<accession>E7GFN2</accession>
<keyword evidence="3" id="KW-1185">Reference proteome</keyword>
<evidence type="ECO:0000313" key="2">
    <source>
        <dbReference type="EMBL" id="EFW03096.1"/>
    </source>
</evidence>
<reference evidence="2 3" key="1">
    <citation type="submission" date="2010-12" db="EMBL/GenBank/DDBJ databases">
        <title>The Genome Sequence of Coprobacillus sp. strain 29_1.</title>
        <authorList>
            <consortium name="The Broad Institute Genome Sequencing Platform"/>
            <person name="Earl A."/>
            <person name="Ward D."/>
            <person name="Feldgarden M."/>
            <person name="Gevers D."/>
            <person name="Daigneault M."/>
            <person name="Sibley C.D."/>
            <person name="White A."/>
            <person name="Strauss J."/>
            <person name="Allen-Vercoe E."/>
            <person name="Young S.K."/>
            <person name="Zeng Q."/>
            <person name="Gargeya S."/>
            <person name="Fitzgerald M."/>
            <person name="Haas B."/>
            <person name="Abouelleil A."/>
            <person name="Alvarado L."/>
            <person name="Arachchi H.M."/>
            <person name="Berlin A."/>
            <person name="Brown A."/>
            <person name="Chapman S.B."/>
            <person name="Chen Z."/>
            <person name="Dunbar C."/>
            <person name="Freedman E."/>
            <person name="Gearin G."/>
            <person name="Gellesch M."/>
            <person name="Goldberg J."/>
            <person name="Griggs A."/>
            <person name="Gujja S."/>
            <person name="Heilman E."/>
            <person name="Heiman D."/>
            <person name="Howarth C."/>
            <person name="Larson L."/>
            <person name="Lui A."/>
            <person name="MacDonald P.J.P."/>
            <person name="Mehta T."/>
            <person name="Montmayeur A."/>
            <person name="Murphy C."/>
            <person name="Neiman D."/>
            <person name="Pearson M."/>
            <person name="Priest M."/>
            <person name="Roberts A."/>
            <person name="Saif S."/>
            <person name="Shea T."/>
            <person name="Shenoy N."/>
            <person name="Sisk P."/>
            <person name="Stolte C."/>
            <person name="Sykes S."/>
            <person name="White J."/>
            <person name="Yandava C."/>
            <person name="Nusbaum C."/>
            <person name="Birren B."/>
        </authorList>
    </citation>
    <scope>NUCLEOTIDE SEQUENCE [LARGE SCALE GENOMIC DNA]</scope>
    <source>
        <strain evidence="2 3">29_1</strain>
    </source>
</reference>
<dbReference type="EMBL" id="ADKX01000051">
    <property type="protein sequence ID" value="EFW03096.1"/>
    <property type="molecule type" value="Genomic_DNA"/>
</dbReference>
<comment type="caution">
    <text evidence="2">The sequence shown here is derived from an EMBL/GenBank/DDBJ whole genome shotgun (WGS) entry which is preliminary data.</text>
</comment>
<dbReference type="STRING" id="100884.GCA_000269565_01777"/>